<dbReference type="AlphaFoldDB" id="A0A926IHZ9"/>
<keyword evidence="5" id="KW-0677">Repeat</keyword>
<keyword evidence="8" id="KW-1278">Translocase</keyword>
<evidence type="ECO:0000256" key="1">
    <source>
        <dbReference type="ARBA" id="ARBA00004202"/>
    </source>
</evidence>
<feature type="domain" description="ABC transporter" evidence="10">
    <location>
        <begin position="5"/>
        <end position="241"/>
    </location>
</feature>
<dbReference type="InterPro" id="IPR003593">
    <property type="entry name" value="AAA+_ATPase"/>
</dbReference>
<dbReference type="InterPro" id="IPR003439">
    <property type="entry name" value="ABC_transporter-like_ATP-bd"/>
</dbReference>
<dbReference type="EMBL" id="JACRTD010000004">
    <property type="protein sequence ID" value="MBC8585178.1"/>
    <property type="molecule type" value="Genomic_DNA"/>
</dbReference>
<dbReference type="PROSITE" id="PS50893">
    <property type="entry name" value="ABC_TRANSPORTER_2"/>
    <property type="match status" value="2"/>
</dbReference>
<dbReference type="SMART" id="SM00382">
    <property type="entry name" value="AAA"/>
    <property type="match status" value="2"/>
</dbReference>
<dbReference type="Pfam" id="PF00005">
    <property type="entry name" value="ABC_tran"/>
    <property type="match status" value="2"/>
</dbReference>
<dbReference type="Gene3D" id="3.40.50.300">
    <property type="entry name" value="P-loop containing nucleotide triphosphate hydrolases"/>
    <property type="match status" value="2"/>
</dbReference>
<proteinExistence type="predicted"/>
<evidence type="ECO:0000256" key="9">
    <source>
        <dbReference type="ARBA" id="ARBA00023136"/>
    </source>
</evidence>
<organism evidence="11 12">
    <name type="scientific">Youxingia wuxianensis</name>
    <dbReference type="NCBI Taxonomy" id="2763678"/>
    <lineage>
        <taxon>Bacteria</taxon>
        <taxon>Bacillati</taxon>
        <taxon>Bacillota</taxon>
        <taxon>Clostridia</taxon>
        <taxon>Eubacteriales</taxon>
        <taxon>Oscillospiraceae</taxon>
        <taxon>Youxingia</taxon>
    </lineage>
</organism>
<dbReference type="InterPro" id="IPR050107">
    <property type="entry name" value="ABC_carbohydrate_import_ATPase"/>
</dbReference>
<gene>
    <name evidence="11" type="ORF">H8705_06235</name>
</gene>
<accession>A0A926IHZ9</accession>
<dbReference type="GO" id="GO:0005524">
    <property type="term" value="F:ATP binding"/>
    <property type="evidence" value="ECO:0007669"/>
    <property type="project" value="UniProtKB-KW"/>
</dbReference>
<evidence type="ECO:0000256" key="6">
    <source>
        <dbReference type="ARBA" id="ARBA00022741"/>
    </source>
</evidence>
<keyword evidence="4" id="KW-0762">Sugar transport</keyword>
<dbReference type="InterPro" id="IPR027417">
    <property type="entry name" value="P-loop_NTPase"/>
</dbReference>
<evidence type="ECO:0000313" key="11">
    <source>
        <dbReference type="EMBL" id="MBC8585178.1"/>
    </source>
</evidence>
<comment type="caution">
    <text evidence="11">The sequence shown here is derived from an EMBL/GenBank/DDBJ whole genome shotgun (WGS) entry which is preliminary data.</text>
</comment>
<sequence>MKNAVEFKNISKNFPGVRVLNNVNFAIQEGEVHALLGENGAGKSTLLNILHGLYTDYEGDVYLNGEKVHFKNPYDAIVNGKISKVHQETNVVKDLTVGQNITLGYEPKKGCFVDYKNLNDTVNNILQRLNCRFKAEDSAAFLSAGEMQMVAIAKALFHNSNVISLDEPTASLTTKETDALFKIIRELKANGMTVIYVSHRLEEIFQICDRATILRDGECITTLEIDKTDRDELIRNMVGRNVNAVASRMQESRVQEETVLEVKHLTRNKVFYDINFELKKGEILGFAGLVGSGRTDVMRTIFGADKKSSGHIYMGGKHVHIRNTQDALRHGIGLLPEERKTQGFIRYTTNTDNIALSCLEKFLKMGMVSNDMKLKNCEHFMKELNINPKIPDFQTQNMSGGNQQKVILAKWLSTNANILIFDEPTKGVDVAAKAEIYRLMEDIVASGKSVIVISSELPEIMGISDRIIVMCEGRKTAELLPDEFSEETILNYAMGGKKDAEIQA</sequence>
<keyword evidence="12" id="KW-1185">Reference proteome</keyword>
<evidence type="ECO:0000256" key="5">
    <source>
        <dbReference type="ARBA" id="ARBA00022737"/>
    </source>
</evidence>
<reference evidence="11" key="1">
    <citation type="submission" date="2020-08" db="EMBL/GenBank/DDBJ databases">
        <title>Genome public.</title>
        <authorList>
            <person name="Liu C."/>
            <person name="Sun Q."/>
        </authorList>
    </citation>
    <scope>NUCLEOTIDE SEQUENCE</scope>
    <source>
        <strain evidence="11">NSJ-64</strain>
    </source>
</reference>
<dbReference type="CDD" id="cd03216">
    <property type="entry name" value="ABC_Carb_Monos_I"/>
    <property type="match status" value="1"/>
</dbReference>
<dbReference type="FunFam" id="3.40.50.300:FF:000127">
    <property type="entry name" value="Ribose import ATP-binding protein RbsA"/>
    <property type="match status" value="1"/>
</dbReference>
<evidence type="ECO:0000256" key="4">
    <source>
        <dbReference type="ARBA" id="ARBA00022597"/>
    </source>
</evidence>
<evidence type="ECO:0000259" key="10">
    <source>
        <dbReference type="PROSITE" id="PS50893"/>
    </source>
</evidence>
<name>A0A926IHZ9_9FIRM</name>
<dbReference type="SUPFAM" id="SSF52540">
    <property type="entry name" value="P-loop containing nucleoside triphosphate hydrolases"/>
    <property type="match status" value="2"/>
</dbReference>
<evidence type="ECO:0000256" key="3">
    <source>
        <dbReference type="ARBA" id="ARBA00022475"/>
    </source>
</evidence>
<keyword evidence="6" id="KW-0547">Nucleotide-binding</keyword>
<protein>
    <submittedName>
        <fullName evidence="11">Sugar ABC transporter ATP-binding protein</fullName>
    </submittedName>
</protein>
<dbReference type="RefSeq" id="WP_262394966.1">
    <property type="nucleotide sequence ID" value="NZ_JACRTD010000004.1"/>
</dbReference>
<evidence type="ECO:0000313" key="12">
    <source>
        <dbReference type="Proteomes" id="UP000623678"/>
    </source>
</evidence>
<dbReference type="PANTHER" id="PTHR43790">
    <property type="entry name" value="CARBOHYDRATE TRANSPORT ATP-BINDING PROTEIN MG119-RELATED"/>
    <property type="match status" value="1"/>
</dbReference>
<dbReference type="CDD" id="cd03215">
    <property type="entry name" value="ABC_Carb_Monos_II"/>
    <property type="match status" value="1"/>
</dbReference>
<keyword evidence="9" id="KW-0472">Membrane</keyword>
<keyword evidence="3" id="KW-1003">Cell membrane</keyword>
<dbReference type="GO" id="GO:0005886">
    <property type="term" value="C:plasma membrane"/>
    <property type="evidence" value="ECO:0007669"/>
    <property type="project" value="UniProtKB-SubCell"/>
</dbReference>
<keyword evidence="7 11" id="KW-0067">ATP-binding</keyword>
<keyword evidence="2" id="KW-0813">Transport</keyword>
<dbReference type="GO" id="GO:0016887">
    <property type="term" value="F:ATP hydrolysis activity"/>
    <property type="evidence" value="ECO:0007669"/>
    <property type="project" value="InterPro"/>
</dbReference>
<dbReference type="Proteomes" id="UP000623678">
    <property type="component" value="Unassembled WGS sequence"/>
</dbReference>
<evidence type="ECO:0000256" key="7">
    <source>
        <dbReference type="ARBA" id="ARBA00022840"/>
    </source>
</evidence>
<dbReference type="PANTHER" id="PTHR43790:SF3">
    <property type="entry name" value="D-ALLOSE IMPORT ATP-BINDING PROTEIN ALSA-RELATED"/>
    <property type="match status" value="1"/>
</dbReference>
<evidence type="ECO:0000256" key="2">
    <source>
        <dbReference type="ARBA" id="ARBA00022448"/>
    </source>
</evidence>
<dbReference type="PROSITE" id="PS00211">
    <property type="entry name" value="ABC_TRANSPORTER_1"/>
    <property type="match status" value="2"/>
</dbReference>
<dbReference type="InterPro" id="IPR017871">
    <property type="entry name" value="ABC_transporter-like_CS"/>
</dbReference>
<feature type="domain" description="ABC transporter" evidence="10">
    <location>
        <begin position="254"/>
        <end position="497"/>
    </location>
</feature>
<evidence type="ECO:0000256" key="8">
    <source>
        <dbReference type="ARBA" id="ARBA00022967"/>
    </source>
</evidence>
<comment type="subcellular location">
    <subcellularLocation>
        <location evidence="1">Cell membrane</location>
        <topology evidence="1">Peripheral membrane protein</topology>
    </subcellularLocation>
</comment>